<name>A0A926NRQ2_9SPHI</name>
<keyword evidence="3" id="KW-0813">Transport</keyword>
<dbReference type="RefSeq" id="WP_191163248.1">
    <property type="nucleotide sequence ID" value="NZ_JACWMX010000004.1"/>
</dbReference>
<proteinExistence type="predicted"/>
<dbReference type="AlphaFoldDB" id="A0A926NRQ2"/>
<evidence type="ECO:0000313" key="3">
    <source>
        <dbReference type="EMBL" id="MBD1393500.1"/>
    </source>
</evidence>
<reference evidence="3" key="1">
    <citation type="submission" date="2020-09" db="EMBL/GenBank/DDBJ databases">
        <title>Novel species of Mucilaginibacter isolated from a glacier on the Tibetan Plateau.</title>
        <authorList>
            <person name="Liu Q."/>
            <person name="Xin Y.-H."/>
        </authorList>
    </citation>
    <scope>NUCLEOTIDE SEQUENCE</scope>
    <source>
        <strain evidence="3">ZB1P21</strain>
    </source>
</reference>
<evidence type="ECO:0000259" key="2">
    <source>
        <dbReference type="Pfam" id="PF11412"/>
    </source>
</evidence>
<dbReference type="Pfam" id="PF11412">
    <property type="entry name" value="DsbD_N"/>
    <property type="match status" value="1"/>
</dbReference>
<dbReference type="PANTHER" id="PTHR32234">
    <property type="entry name" value="THIOL:DISULFIDE INTERCHANGE PROTEIN DSBD"/>
    <property type="match status" value="1"/>
</dbReference>
<comment type="caution">
    <text evidence="3">The sequence shown here is derived from an EMBL/GenBank/DDBJ whole genome shotgun (WGS) entry which is preliminary data.</text>
</comment>
<dbReference type="InterPro" id="IPR036929">
    <property type="entry name" value="DsbDN_sf"/>
</dbReference>
<evidence type="ECO:0000313" key="4">
    <source>
        <dbReference type="Proteomes" id="UP000619078"/>
    </source>
</evidence>
<dbReference type="PANTHER" id="PTHR32234:SF0">
    <property type="entry name" value="THIOL:DISULFIDE INTERCHANGE PROTEIN DSBD"/>
    <property type="match status" value="1"/>
</dbReference>
<feature type="signal peptide" evidence="1">
    <location>
        <begin position="1"/>
        <end position="19"/>
    </location>
</feature>
<dbReference type="EMBL" id="JACWMX010000004">
    <property type="protein sequence ID" value="MBD1393500.1"/>
    <property type="molecule type" value="Genomic_DNA"/>
</dbReference>
<organism evidence="3 4">
    <name type="scientific">Mucilaginibacter glaciei</name>
    <dbReference type="NCBI Taxonomy" id="2772109"/>
    <lineage>
        <taxon>Bacteria</taxon>
        <taxon>Pseudomonadati</taxon>
        <taxon>Bacteroidota</taxon>
        <taxon>Sphingobacteriia</taxon>
        <taxon>Sphingobacteriales</taxon>
        <taxon>Sphingobacteriaceae</taxon>
        <taxon>Mucilaginibacter</taxon>
    </lineage>
</organism>
<evidence type="ECO:0000256" key="1">
    <source>
        <dbReference type="SAM" id="SignalP"/>
    </source>
</evidence>
<feature type="chain" id="PRO_5037196401" evidence="1">
    <location>
        <begin position="20"/>
        <end position="150"/>
    </location>
</feature>
<gene>
    <name evidence="3" type="ORF">IDJ76_10355</name>
</gene>
<sequence length="150" mass="16451">MKRILVLLAVLVLSTAAFAQIEAPVRWSYAAKKLSSTEAIVFLKATIQPGWHIYSQNVKDGGPVKTSFTFASSKDYTPVGKATEPKPISKFEKVFGMNVGYFESSVVFQQKIKLKSAKASAVTGKLEFMTCNDQKCLPPEEVAFNIPLGK</sequence>
<keyword evidence="1" id="KW-0732">Signal</keyword>
<feature type="domain" description="Thiol:disulfide interchange protein DsbD N-terminal" evidence="2">
    <location>
        <begin position="35"/>
        <end position="144"/>
    </location>
</feature>
<keyword evidence="3" id="KW-0762">Sugar transport</keyword>
<protein>
    <submittedName>
        <fullName evidence="3">Sugar transporter</fullName>
    </submittedName>
</protein>
<dbReference type="InterPro" id="IPR028250">
    <property type="entry name" value="DsbDN"/>
</dbReference>
<dbReference type="GO" id="GO:0015035">
    <property type="term" value="F:protein-disulfide reductase activity"/>
    <property type="evidence" value="ECO:0007669"/>
    <property type="project" value="TreeGrafter"/>
</dbReference>
<keyword evidence="4" id="KW-1185">Reference proteome</keyword>
<accession>A0A926NRQ2</accession>
<dbReference type="Gene3D" id="2.60.40.1250">
    <property type="entry name" value="Thiol:disulfide interchange protein DsbD, N-terminal domain"/>
    <property type="match status" value="1"/>
</dbReference>
<dbReference type="Proteomes" id="UP000619078">
    <property type="component" value="Unassembled WGS sequence"/>
</dbReference>
<dbReference type="GO" id="GO:0045454">
    <property type="term" value="P:cell redox homeostasis"/>
    <property type="evidence" value="ECO:0007669"/>
    <property type="project" value="TreeGrafter"/>
</dbReference>